<organism evidence="2">
    <name type="scientific">Mustela putorius furo</name>
    <name type="common">European domestic ferret</name>
    <name type="synonym">Mustela furo</name>
    <dbReference type="NCBI Taxonomy" id="9669"/>
    <lineage>
        <taxon>Eukaryota</taxon>
        <taxon>Metazoa</taxon>
        <taxon>Chordata</taxon>
        <taxon>Craniata</taxon>
        <taxon>Vertebrata</taxon>
        <taxon>Euteleostomi</taxon>
        <taxon>Mammalia</taxon>
        <taxon>Eutheria</taxon>
        <taxon>Laurasiatheria</taxon>
        <taxon>Carnivora</taxon>
        <taxon>Caniformia</taxon>
        <taxon>Musteloidea</taxon>
        <taxon>Mustelidae</taxon>
        <taxon>Mustelinae</taxon>
        <taxon>Mustela</taxon>
    </lineage>
</organism>
<dbReference type="HOGENOM" id="CLU_734775_0_0_1"/>
<proteinExistence type="predicted"/>
<dbReference type="EMBL" id="AEYP01027164">
    <property type="status" value="NOT_ANNOTATED_CDS"/>
    <property type="molecule type" value="Genomic_DNA"/>
</dbReference>
<reference evidence="2" key="1">
    <citation type="submission" date="2024-06" db="UniProtKB">
        <authorList>
            <consortium name="Ensembl"/>
        </authorList>
    </citation>
    <scope>IDENTIFICATION</scope>
</reference>
<protein>
    <submittedName>
        <fullName evidence="2">Uncharacterized protein</fullName>
    </submittedName>
</protein>
<dbReference type="EMBL" id="AEYP01027165">
    <property type="status" value="NOT_ANNOTATED_CDS"/>
    <property type="molecule type" value="Genomic_DNA"/>
</dbReference>
<accession>M3Y5R7</accession>
<feature type="compositionally biased region" description="Basic and acidic residues" evidence="1">
    <location>
        <begin position="293"/>
        <end position="305"/>
    </location>
</feature>
<evidence type="ECO:0000313" key="2">
    <source>
        <dbReference type="Ensembl" id="ENSMPUP00000006668.1"/>
    </source>
</evidence>
<sequence length="377" mass="40570">RPGSQGGWGLKNSASPAKVQERKRWRGCHLLARDPGLCGGRIRDLKPGCAENQNSGSYPSAWFSVVSLGLSPPRGRARSPGASRPAFGTRKLSRGRGAVFLLPSFPLLSPSFPSLSLPSIRLASPRLALPRFAPPRLASPRRALRGPRFSTLLHQVEPSALPAPRLARELCAGTLQRQEVNRGPGGASVKGALLSLVTGSRARPLASSLWEEPAGGSQAVRQGCREPQNGSAPRGDVADEPGFSRRLGARPPGHWRRQAAGTWRLGESGAAPRDGRTDRPMVGARPGGPRRRLSTESRPGGETHCRPKLPRRLSLAALRNETFPARSALRVLLPLQSREKSEHRRGEQRGWRICLHLGASVKTVAEVALGPGRTRIC</sequence>
<name>M3Y5R7_MUSPF</name>
<dbReference type="AlphaFoldDB" id="M3Y5R7"/>
<dbReference type="Ensembl" id="ENSMPUT00000006781.1">
    <property type="protein sequence ID" value="ENSMPUP00000006668.1"/>
    <property type="gene ID" value="ENSMPUG00000006722.1"/>
</dbReference>
<feature type="region of interest" description="Disordered" evidence="1">
    <location>
        <begin position="210"/>
        <end position="307"/>
    </location>
</feature>
<dbReference type="InParanoid" id="M3Y5R7"/>
<evidence type="ECO:0000256" key="1">
    <source>
        <dbReference type="SAM" id="MobiDB-lite"/>
    </source>
</evidence>
<feature type="region of interest" description="Disordered" evidence="1">
    <location>
        <begin position="1"/>
        <end position="22"/>
    </location>
</feature>